<proteinExistence type="predicted"/>
<protein>
    <submittedName>
        <fullName evidence="1">Uncharacterized protein</fullName>
    </submittedName>
</protein>
<dbReference type="OrthoDB" id="1432624at2759"/>
<reference evidence="1 2" key="1">
    <citation type="submission" date="2020-09" db="EMBL/GenBank/DDBJ databases">
        <title>De no assembly of potato wild relative species, Solanum commersonii.</title>
        <authorList>
            <person name="Cho K."/>
        </authorList>
    </citation>
    <scope>NUCLEOTIDE SEQUENCE [LARGE SCALE GENOMIC DNA]</scope>
    <source>
        <strain evidence="1">LZ3.2</strain>
        <tissue evidence="1">Leaf</tissue>
    </source>
</reference>
<dbReference type="EMBL" id="JACXVP010000004">
    <property type="protein sequence ID" value="KAG5612590.1"/>
    <property type="molecule type" value="Genomic_DNA"/>
</dbReference>
<comment type="caution">
    <text evidence="1">The sequence shown here is derived from an EMBL/GenBank/DDBJ whole genome shotgun (WGS) entry which is preliminary data.</text>
</comment>
<feature type="non-terminal residue" evidence="1">
    <location>
        <position position="48"/>
    </location>
</feature>
<sequence length="48" mass="5250">VDGDGRLTAGDATKFFAMSNSPRPELKQVVASSKFILLVYESGRTYII</sequence>
<dbReference type="AlphaFoldDB" id="A0A9J5ZKC7"/>
<keyword evidence="2" id="KW-1185">Reference proteome</keyword>
<evidence type="ECO:0000313" key="1">
    <source>
        <dbReference type="EMBL" id="KAG5612590.1"/>
    </source>
</evidence>
<organism evidence="1 2">
    <name type="scientific">Solanum commersonii</name>
    <name type="common">Commerson's wild potato</name>
    <name type="synonym">Commerson's nightshade</name>
    <dbReference type="NCBI Taxonomy" id="4109"/>
    <lineage>
        <taxon>Eukaryota</taxon>
        <taxon>Viridiplantae</taxon>
        <taxon>Streptophyta</taxon>
        <taxon>Embryophyta</taxon>
        <taxon>Tracheophyta</taxon>
        <taxon>Spermatophyta</taxon>
        <taxon>Magnoliopsida</taxon>
        <taxon>eudicotyledons</taxon>
        <taxon>Gunneridae</taxon>
        <taxon>Pentapetalae</taxon>
        <taxon>asterids</taxon>
        <taxon>lamiids</taxon>
        <taxon>Solanales</taxon>
        <taxon>Solanaceae</taxon>
        <taxon>Solanoideae</taxon>
        <taxon>Solaneae</taxon>
        <taxon>Solanum</taxon>
    </lineage>
</organism>
<gene>
    <name evidence="1" type="ORF">H5410_023871</name>
</gene>
<evidence type="ECO:0000313" key="2">
    <source>
        <dbReference type="Proteomes" id="UP000824120"/>
    </source>
</evidence>
<accession>A0A9J5ZKC7</accession>
<name>A0A9J5ZKC7_SOLCO</name>
<dbReference type="Proteomes" id="UP000824120">
    <property type="component" value="Chromosome 4"/>
</dbReference>